<feature type="region of interest" description="Disordered" evidence="7">
    <location>
        <begin position="1"/>
        <end position="35"/>
    </location>
</feature>
<sequence length="240" mass="26394">MADDDDDTPTSEGGAQPEPAPPPPPPPPPMEFKNQQWLNENPLDKNSVFEYFALSPFYDSTCNNERLISDLLSDDPFDISQLSTRTGMEYVLDEARESINYFVIIKQMRDGPKEVTPMRTYVVLDGIIHQLAASQHCNLDSPPPPAGILDEISKALDSAASELEKRIGYVDTENGASSSGSNVTEETPEFEEINQPPATADPPPAAFQEPPSTTAEGEKDSEEEQSEPDIDQDPSKRIKL</sequence>
<comment type="similarity">
    <text evidence="2 6">Belongs to the Mediator complex subunit 6 family.</text>
</comment>
<dbReference type="PANTHER" id="PTHR13104">
    <property type="entry name" value="MED-6-RELATED"/>
    <property type="match status" value="1"/>
</dbReference>
<comment type="subcellular location">
    <subcellularLocation>
        <location evidence="1 6">Nucleus</location>
    </subcellularLocation>
</comment>
<reference evidence="8 9" key="1">
    <citation type="submission" date="2024-11" db="EMBL/GenBank/DDBJ databases">
        <title>A near-complete genome assembly of Cinchona calisaya.</title>
        <authorList>
            <person name="Lian D.C."/>
            <person name="Zhao X.W."/>
            <person name="Wei L."/>
        </authorList>
    </citation>
    <scope>NUCLEOTIDE SEQUENCE [LARGE SCALE GENOMIC DNA]</scope>
    <source>
        <tissue evidence="8">Nenye</tissue>
    </source>
</reference>
<dbReference type="AlphaFoldDB" id="A0ABD3AA34"/>
<keyword evidence="6" id="KW-0010">Activator</keyword>
<comment type="caution">
    <text evidence="8">The sequence shown here is derived from an EMBL/GenBank/DDBJ whole genome shotgun (WGS) entry which is preliminary data.</text>
</comment>
<evidence type="ECO:0000256" key="1">
    <source>
        <dbReference type="ARBA" id="ARBA00004123"/>
    </source>
</evidence>
<feature type="compositionally biased region" description="Polar residues" evidence="7">
    <location>
        <begin position="174"/>
        <end position="185"/>
    </location>
</feature>
<comment type="subunit">
    <text evidence="6">Component of the Mediator complex.</text>
</comment>
<protein>
    <recommendedName>
        <fullName evidence="6">Mediator of RNA polymerase II transcription subunit 6</fullName>
    </recommendedName>
    <alternativeName>
        <fullName evidence="6">Mediator complex subunit 6</fullName>
    </alternativeName>
</protein>
<dbReference type="Pfam" id="PF04934">
    <property type="entry name" value="Med6"/>
    <property type="match status" value="1"/>
</dbReference>
<gene>
    <name evidence="6" type="primary">MED6</name>
    <name evidence="8" type="ORF">ACH5RR_007987</name>
</gene>
<dbReference type="InterPro" id="IPR007018">
    <property type="entry name" value="Mediator_Med6"/>
</dbReference>
<keyword evidence="4 6" id="KW-0804">Transcription</keyword>
<evidence type="ECO:0000256" key="2">
    <source>
        <dbReference type="ARBA" id="ARBA00007526"/>
    </source>
</evidence>
<evidence type="ECO:0000256" key="6">
    <source>
        <dbReference type="RuleBase" id="RU364143"/>
    </source>
</evidence>
<evidence type="ECO:0000313" key="9">
    <source>
        <dbReference type="Proteomes" id="UP001630127"/>
    </source>
</evidence>
<keyword evidence="9" id="KW-1185">Reference proteome</keyword>
<name>A0ABD3AA34_9GENT</name>
<feature type="compositionally biased region" description="Acidic residues" evidence="7">
    <location>
        <begin position="219"/>
        <end position="232"/>
    </location>
</feature>
<evidence type="ECO:0000256" key="7">
    <source>
        <dbReference type="SAM" id="MobiDB-lite"/>
    </source>
</evidence>
<dbReference type="Gene3D" id="3.10.450.580">
    <property type="entry name" value="Mediator complex, subunit Med6"/>
    <property type="match status" value="1"/>
</dbReference>
<feature type="compositionally biased region" description="Pro residues" evidence="7">
    <location>
        <begin position="18"/>
        <end position="30"/>
    </location>
</feature>
<accession>A0ABD3AA34</accession>
<keyword evidence="3 6" id="KW-0805">Transcription regulation</keyword>
<dbReference type="Proteomes" id="UP001630127">
    <property type="component" value="Unassembled WGS sequence"/>
</dbReference>
<dbReference type="EMBL" id="JBJUIK010000004">
    <property type="protein sequence ID" value="KAL3528665.1"/>
    <property type="molecule type" value="Genomic_DNA"/>
</dbReference>
<dbReference type="InterPro" id="IPR038566">
    <property type="entry name" value="Mediator_Med6_sf"/>
</dbReference>
<feature type="region of interest" description="Disordered" evidence="7">
    <location>
        <begin position="168"/>
        <end position="240"/>
    </location>
</feature>
<evidence type="ECO:0000256" key="4">
    <source>
        <dbReference type="ARBA" id="ARBA00023163"/>
    </source>
</evidence>
<organism evidence="8 9">
    <name type="scientific">Cinchona calisaya</name>
    <dbReference type="NCBI Taxonomy" id="153742"/>
    <lineage>
        <taxon>Eukaryota</taxon>
        <taxon>Viridiplantae</taxon>
        <taxon>Streptophyta</taxon>
        <taxon>Embryophyta</taxon>
        <taxon>Tracheophyta</taxon>
        <taxon>Spermatophyta</taxon>
        <taxon>Magnoliopsida</taxon>
        <taxon>eudicotyledons</taxon>
        <taxon>Gunneridae</taxon>
        <taxon>Pentapetalae</taxon>
        <taxon>asterids</taxon>
        <taxon>lamiids</taxon>
        <taxon>Gentianales</taxon>
        <taxon>Rubiaceae</taxon>
        <taxon>Cinchonoideae</taxon>
        <taxon>Cinchoneae</taxon>
        <taxon>Cinchona</taxon>
    </lineage>
</organism>
<evidence type="ECO:0000256" key="3">
    <source>
        <dbReference type="ARBA" id="ARBA00023015"/>
    </source>
</evidence>
<comment type="function">
    <text evidence="6">Component of the Mediator complex, a coactivator involved in the regulated transcription of nearly all RNA polymerase II-dependent genes. Mediator functions as a bridge to convey information from gene-specific regulatory proteins to the basal RNA polymerase II transcription machinery. Mediator is recruited to promoters by direct interactions with regulatory proteins and serves as a scaffold for the assembly of a functional preinitiation complex with RNA polymerase II and the general transcription factors.</text>
</comment>
<evidence type="ECO:0000313" key="8">
    <source>
        <dbReference type="EMBL" id="KAL3528665.1"/>
    </source>
</evidence>
<proteinExistence type="inferred from homology"/>
<keyword evidence="5 6" id="KW-0539">Nucleus</keyword>
<dbReference type="GO" id="GO:0005634">
    <property type="term" value="C:nucleus"/>
    <property type="evidence" value="ECO:0007669"/>
    <property type="project" value="UniProtKB-SubCell"/>
</dbReference>
<evidence type="ECO:0000256" key="5">
    <source>
        <dbReference type="ARBA" id="ARBA00023242"/>
    </source>
</evidence>